<dbReference type="InterPro" id="IPR051531">
    <property type="entry name" value="N-acetyltransferase"/>
</dbReference>
<dbReference type="PROSITE" id="PS51186">
    <property type="entry name" value="GNAT"/>
    <property type="match status" value="1"/>
</dbReference>
<keyword evidence="5" id="KW-0689">Ribosomal protein</keyword>
<dbReference type="PANTHER" id="PTHR43792">
    <property type="entry name" value="GNAT FAMILY, PUTATIVE (AFU_ORTHOLOGUE AFUA_3G00765)-RELATED-RELATED"/>
    <property type="match status" value="1"/>
</dbReference>
<protein>
    <submittedName>
        <fullName evidence="5">30S ribosomal protein</fullName>
    </submittedName>
</protein>
<comment type="similarity">
    <text evidence="3">Belongs to the acetyltransferase family. RimJ subfamily.</text>
</comment>
<dbReference type="eggNOG" id="COG2329">
    <property type="taxonomic scope" value="Bacteria"/>
</dbReference>
<organism evidence="5 6">
    <name type="scientific">Marinomonas profundimaris</name>
    <dbReference type="NCBI Taxonomy" id="1208321"/>
    <lineage>
        <taxon>Bacteria</taxon>
        <taxon>Pseudomonadati</taxon>
        <taxon>Pseudomonadota</taxon>
        <taxon>Gammaproteobacteria</taxon>
        <taxon>Oceanospirillales</taxon>
        <taxon>Oceanospirillaceae</taxon>
        <taxon>Marinomonas</taxon>
    </lineage>
</organism>
<evidence type="ECO:0000256" key="1">
    <source>
        <dbReference type="ARBA" id="ARBA00022679"/>
    </source>
</evidence>
<dbReference type="SUPFAM" id="SSF55729">
    <property type="entry name" value="Acyl-CoA N-acyltransferases (Nat)"/>
    <property type="match status" value="1"/>
</dbReference>
<dbReference type="PATRIC" id="fig|1208321.3.peg.338"/>
<proteinExistence type="inferred from homology"/>
<dbReference type="Proteomes" id="UP000018857">
    <property type="component" value="Unassembled WGS sequence"/>
</dbReference>
<keyword evidence="2" id="KW-0012">Acyltransferase</keyword>
<dbReference type="InterPro" id="IPR016181">
    <property type="entry name" value="Acyl_CoA_acyltransferase"/>
</dbReference>
<dbReference type="Gene3D" id="3.40.630.30">
    <property type="match status" value="1"/>
</dbReference>
<evidence type="ECO:0000313" key="5">
    <source>
        <dbReference type="EMBL" id="ETI62474.1"/>
    </source>
</evidence>
<dbReference type="eggNOG" id="COG1670">
    <property type="taxonomic scope" value="Bacteria"/>
</dbReference>
<feature type="domain" description="N-acetyltransferase" evidence="4">
    <location>
        <begin position="137"/>
        <end position="295"/>
    </location>
</feature>
<dbReference type="RefSeq" id="WP_024022555.1">
    <property type="nucleotide sequence ID" value="NZ_AYOZ01000001.1"/>
</dbReference>
<reference evidence="5 6" key="1">
    <citation type="journal article" date="2014" name="Genome Announc.">
        <title>Draft Genome Sequence of Marinomonas sp. Strain D104, a Polycyclic Aromatic Hydrocarbon-Degrading Bacterium from the Deep-Sea Sediment of the Arctic Ocean.</title>
        <authorList>
            <person name="Dong C."/>
            <person name="Bai X."/>
            <person name="Lai Q."/>
            <person name="Xie Y."/>
            <person name="Chen X."/>
            <person name="Shao Z."/>
        </authorList>
    </citation>
    <scope>NUCLEOTIDE SEQUENCE [LARGE SCALE GENOMIC DNA]</scope>
    <source>
        <strain evidence="5 6">D104</strain>
    </source>
</reference>
<evidence type="ECO:0000256" key="3">
    <source>
        <dbReference type="ARBA" id="ARBA00038502"/>
    </source>
</evidence>
<dbReference type="GO" id="GO:0005840">
    <property type="term" value="C:ribosome"/>
    <property type="evidence" value="ECO:0007669"/>
    <property type="project" value="UniProtKB-KW"/>
</dbReference>
<accession>W1S390</accession>
<keyword evidence="6" id="KW-1185">Reference proteome</keyword>
<dbReference type="PANTHER" id="PTHR43792:SF8">
    <property type="entry name" value="[RIBOSOMAL PROTEIN US5]-ALANINE N-ACETYLTRANSFERASE"/>
    <property type="match status" value="1"/>
</dbReference>
<evidence type="ECO:0000256" key="2">
    <source>
        <dbReference type="ARBA" id="ARBA00023315"/>
    </source>
</evidence>
<dbReference type="GO" id="GO:0008999">
    <property type="term" value="F:protein-N-terminal-alanine acetyltransferase activity"/>
    <property type="evidence" value="ECO:0007669"/>
    <property type="project" value="TreeGrafter"/>
</dbReference>
<dbReference type="SUPFAM" id="SSF54909">
    <property type="entry name" value="Dimeric alpha+beta barrel"/>
    <property type="match status" value="1"/>
</dbReference>
<keyword evidence="1" id="KW-0808">Transferase</keyword>
<name>W1S390_9GAMM</name>
<gene>
    <name evidence="5" type="ORF">D104_01660</name>
</gene>
<dbReference type="Gene3D" id="3.30.70.100">
    <property type="match status" value="1"/>
</dbReference>
<sequence length="295" mass="33949">MNVFSSPNTLPYFAVLLSSKLLLSDLTYRIMAEKTLALAKDLPGYLGAEYAAGEMDVLLTYWQTREAADAWLNHDMQRRTLSIGESFWYEEYSVKLLEVKGDVSFKNALQELHASRFPRIETERGILKVLEEAQASLLYDYINEEKDFLAPWEPLRSEGYYSFDTCQLRVREMRRDFLEDTGVVLCFLTPNEDKILAYSNYSNIIRGVFQACNLGYSLRESEQGKGIMQEALSAGLKYLHKDLRIDRIQASYMPRNVRSAAVLDKLGFDIEGTARDYLKINGQWENHILTALTLR</sequence>
<dbReference type="AlphaFoldDB" id="W1S390"/>
<dbReference type="STRING" id="1208321.D104_01660"/>
<dbReference type="Pfam" id="PF13302">
    <property type="entry name" value="Acetyltransf_3"/>
    <property type="match status" value="1"/>
</dbReference>
<evidence type="ECO:0000259" key="4">
    <source>
        <dbReference type="PROSITE" id="PS51186"/>
    </source>
</evidence>
<dbReference type="OrthoDB" id="9801669at2"/>
<comment type="caution">
    <text evidence="5">The sequence shown here is derived from an EMBL/GenBank/DDBJ whole genome shotgun (WGS) entry which is preliminary data.</text>
</comment>
<dbReference type="InterPro" id="IPR000182">
    <property type="entry name" value="GNAT_dom"/>
</dbReference>
<dbReference type="EMBL" id="AYOZ01000001">
    <property type="protein sequence ID" value="ETI62474.1"/>
    <property type="molecule type" value="Genomic_DNA"/>
</dbReference>
<evidence type="ECO:0000313" key="6">
    <source>
        <dbReference type="Proteomes" id="UP000018857"/>
    </source>
</evidence>
<dbReference type="InterPro" id="IPR011008">
    <property type="entry name" value="Dimeric_a/b-barrel"/>
</dbReference>
<dbReference type="GO" id="GO:0005737">
    <property type="term" value="C:cytoplasm"/>
    <property type="evidence" value="ECO:0007669"/>
    <property type="project" value="TreeGrafter"/>
</dbReference>
<keyword evidence="5" id="KW-0687">Ribonucleoprotein</keyword>